<keyword evidence="3 5" id="KW-0863">Zinc-finger</keyword>
<accession>A0AAD1YLM3</accession>
<evidence type="ECO:0000256" key="2">
    <source>
        <dbReference type="ARBA" id="ARBA00022737"/>
    </source>
</evidence>
<keyword evidence="4 5" id="KW-0862">Zinc</keyword>
<evidence type="ECO:0000313" key="8">
    <source>
        <dbReference type="Proteomes" id="UP000834106"/>
    </source>
</evidence>
<dbReference type="InterPro" id="IPR036855">
    <property type="entry name" value="Znf_CCCH_sf"/>
</dbReference>
<protein>
    <recommendedName>
        <fullName evidence="6">C3H1-type domain-containing protein</fullName>
    </recommendedName>
</protein>
<dbReference type="PROSITE" id="PS50103">
    <property type="entry name" value="ZF_C3H1"/>
    <property type="match status" value="2"/>
</dbReference>
<name>A0AAD1YLM3_9LAMI</name>
<sequence>MDSVHANDTRRVHGINNASNQLYSIQSNTVFGHFKKPRFSEAMTNSRVSLTINRSKLDIPFKSELCIAIRKGKCSYGDNCHYAHGINDIRNPTMEGLKMGEYRESYAIRTVNWADQIECKSLNAGQEYQRQNFRKTRLCNKWEKYGICYYEVNCLYAHGQEELRRPGSLVEKEHAYSSNAKIVGQSNDSGNKTAHELTLRGKRCFMKWNVEKIGCIYADWIES</sequence>
<evidence type="ECO:0000256" key="1">
    <source>
        <dbReference type="ARBA" id="ARBA00022723"/>
    </source>
</evidence>
<dbReference type="SUPFAM" id="SSF90229">
    <property type="entry name" value="CCCH zinc finger"/>
    <property type="match status" value="2"/>
</dbReference>
<organism evidence="7 8">
    <name type="scientific">Fraxinus pennsylvanica</name>
    <dbReference type="NCBI Taxonomy" id="56036"/>
    <lineage>
        <taxon>Eukaryota</taxon>
        <taxon>Viridiplantae</taxon>
        <taxon>Streptophyta</taxon>
        <taxon>Embryophyta</taxon>
        <taxon>Tracheophyta</taxon>
        <taxon>Spermatophyta</taxon>
        <taxon>Magnoliopsida</taxon>
        <taxon>eudicotyledons</taxon>
        <taxon>Gunneridae</taxon>
        <taxon>Pentapetalae</taxon>
        <taxon>asterids</taxon>
        <taxon>lamiids</taxon>
        <taxon>Lamiales</taxon>
        <taxon>Oleaceae</taxon>
        <taxon>Oleeae</taxon>
        <taxon>Fraxinus</taxon>
    </lineage>
</organism>
<evidence type="ECO:0000259" key="6">
    <source>
        <dbReference type="PROSITE" id="PS50103"/>
    </source>
</evidence>
<dbReference type="InterPro" id="IPR045877">
    <property type="entry name" value="ZFP36-like"/>
</dbReference>
<evidence type="ECO:0000256" key="3">
    <source>
        <dbReference type="ARBA" id="ARBA00022771"/>
    </source>
</evidence>
<dbReference type="PANTHER" id="PTHR12547">
    <property type="entry name" value="CCCH ZINC FINGER/TIS11-RELATED"/>
    <property type="match status" value="1"/>
</dbReference>
<dbReference type="PANTHER" id="PTHR12547:SF18">
    <property type="entry name" value="PROTEIN TIS11"/>
    <property type="match status" value="1"/>
</dbReference>
<dbReference type="AlphaFoldDB" id="A0AAD1YLM3"/>
<dbReference type="SMART" id="SM00356">
    <property type="entry name" value="ZnF_C3H1"/>
    <property type="match status" value="2"/>
</dbReference>
<proteinExistence type="predicted"/>
<gene>
    <name evidence="7" type="ORF">FPE_LOCUS1077</name>
</gene>
<keyword evidence="8" id="KW-1185">Reference proteome</keyword>
<dbReference type="Pfam" id="PF00642">
    <property type="entry name" value="zf-CCCH"/>
    <property type="match status" value="2"/>
</dbReference>
<feature type="zinc finger region" description="C3H1-type" evidence="5">
    <location>
        <begin position="60"/>
        <end position="87"/>
    </location>
</feature>
<dbReference type="EMBL" id="OU503036">
    <property type="protein sequence ID" value="CAI9753646.1"/>
    <property type="molecule type" value="Genomic_DNA"/>
</dbReference>
<dbReference type="Proteomes" id="UP000834106">
    <property type="component" value="Chromosome 1"/>
</dbReference>
<keyword evidence="1 5" id="KW-0479">Metal-binding</keyword>
<feature type="domain" description="C3H1-type" evidence="6">
    <location>
        <begin position="133"/>
        <end position="161"/>
    </location>
</feature>
<evidence type="ECO:0000256" key="4">
    <source>
        <dbReference type="ARBA" id="ARBA00022833"/>
    </source>
</evidence>
<reference evidence="7" key="1">
    <citation type="submission" date="2023-05" db="EMBL/GenBank/DDBJ databases">
        <authorList>
            <person name="Huff M."/>
        </authorList>
    </citation>
    <scope>NUCLEOTIDE SEQUENCE</scope>
</reference>
<feature type="zinc finger region" description="C3H1-type" evidence="5">
    <location>
        <begin position="133"/>
        <end position="161"/>
    </location>
</feature>
<evidence type="ECO:0000313" key="7">
    <source>
        <dbReference type="EMBL" id="CAI9753646.1"/>
    </source>
</evidence>
<feature type="domain" description="C3H1-type" evidence="6">
    <location>
        <begin position="60"/>
        <end position="87"/>
    </location>
</feature>
<evidence type="ECO:0000256" key="5">
    <source>
        <dbReference type="PROSITE-ProRule" id="PRU00723"/>
    </source>
</evidence>
<dbReference type="GO" id="GO:0003729">
    <property type="term" value="F:mRNA binding"/>
    <property type="evidence" value="ECO:0007669"/>
    <property type="project" value="InterPro"/>
</dbReference>
<dbReference type="Gene3D" id="4.10.1000.10">
    <property type="entry name" value="Zinc finger, CCCH-type"/>
    <property type="match status" value="2"/>
</dbReference>
<dbReference type="GO" id="GO:0008270">
    <property type="term" value="F:zinc ion binding"/>
    <property type="evidence" value="ECO:0007669"/>
    <property type="project" value="UniProtKB-KW"/>
</dbReference>
<dbReference type="InterPro" id="IPR000571">
    <property type="entry name" value="Znf_CCCH"/>
</dbReference>
<keyword evidence="2" id="KW-0677">Repeat</keyword>